<dbReference type="eggNOG" id="COG0742">
    <property type="taxonomic scope" value="Bacteria"/>
</dbReference>
<accession>E7RMZ1</accession>
<sequence>MTNTATTRFINRFANADVRDLALRAARFPDVDMPFALEQIAGRQKARTKLPSWAAVEGIVYPTHISMEQCSSEQAARYKGKLAVRLCGNRETPKGRKYDFVDLTGGFGVDFSFIAKSLKNSNLFDDFRACYVERQQHLCGVASHNFGLLGLTYADVTCSDGIAFLHGMEYTGIIYLDPARRNLQGSKTYAIEDCMPNVLQIAEELVTKAGYVLVKLSPMLDWHKAVADLKHVSEVHIVSVNNECKELLLVLQRVVAGDVHVFCVNDSEVFDYLYRADGRNAVPVLSAPLAEGMWLYEPNASIMKAGCFAQLCLAYALKSVSHNSHLFVSTDKLSGFPGRSFRILSVSSMNRKDLRHALNGISYANIAVRNFPMSVAELRKRLKLKDGGDIYIFATTDATGNHLLLIGRKAD</sequence>
<feature type="domain" description="THUMP-like" evidence="1">
    <location>
        <begin position="338"/>
        <end position="409"/>
    </location>
</feature>
<dbReference type="RefSeq" id="WP_004369194.1">
    <property type="nucleotide sequence ID" value="NZ_GL833119.1"/>
</dbReference>
<dbReference type="STRING" id="28134.SAMN05444288_0378"/>
<dbReference type="Pfam" id="PF22013">
    <property type="entry name" value="PG_1098_Fer"/>
    <property type="match status" value="1"/>
</dbReference>
<organism evidence="3 4">
    <name type="scientific">Hoylesella oralis ATCC 33269</name>
    <dbReference type="NCBI Taxonomy" id="873533"/>
    <lineage>
        <taxon>Bacteria</taxon>
        <taxon>Pseudomonadati</taxon>
        <taxon>Bacteroidota</taxon>
        <taxon>Bacteroidia</taxon>
        <taxon>Bacteroidales</taxon>
        <taxon>Prevotellaceae</taxon>
        <taxon>Hoylesella</taxon>
    </lineage>
</organism>
<dbReference type="Pfam" id="PF18096">
    <property type="entry name" value="Thump_like"/>
    <property type="match status" value="1"/>
</dbReference>
<evidence type="ECO:0000259" key="1">
    <source>
        <dbReference type="Pfam" id="PF18096"/>
    </source>
</evidence>
<dbReference type="Gene3D" id="3.40.50.150">
    <property type="entry name" value="Vaccinia Virus protein VP39"/>
    <property type="match status" value="1"/>
</dbReference>
<reference evidence="3" key="1">
    <citation type="submission" date="2011-01" db="EMBL/GenBank/DDBJ databases">
        <authorList>
            <person name="Muzny D."/>
            <person name="Qin X."/>
            <person name="Buhay C."/>
            <person name="Dugan-Rocha S."/>
            <person name="Ding Y."/>
            <person name="Chen G."/>
            <person name="Hawes A."/>
            <person name="Holder M."/>
            <person name="Jhangiani S."/>
            <person name="Johnson A."/>
            <person name="Khan Z."/>
            <person name="Li Z."/>
            <person name="Liu W."/>
            <person name="Liu X."/>
            <person name="Perez L."/>
            <person name="Shen H."/>
            <person name="Wang Q."/>
            <person name="Watt J."/>
            <person name="Xi L."/>
            <person name="Xin Y."/>
            <person name="Zhou J."/>
            <person name="Deng J."/>
            <person name="Jiang H."/>
            <person name="Liu Y."/>
            <person name="Qu J."/>
            <person name="Song X.-Z."/>
            <person name="Zhang L."/>
            <person name="Villasana D."/>
            <person name="Johnson A."/>
            <person name="Liu J."/>
            <person name="Liyanage D."/>
            <person name="Lorensuhewa L."/>
            <person name="Robinson T."/>
            <person name="Song A."/>
            <person name="Song B.-B."/>
            <person name="Dinh H."/>
            <person name="Thornton R."/>
            <person name="Coyle M."/>
            <person name="Francisco L."/>
            <person name="Jackson L."/>
            <person name="Javaid M."/>
            <person name="Korchina V."/>
            <person name="Kovar C."/>
            <person name="Mata R."/>
            <person name="Mathew T."/>
            <person name="Ngo R."/>
            <person name="Nguyen L."/>
            <person name="Nguyen N."/>
            <person name="Okwuonu G."/>
            <person name="Ongeri F."/>
            <person name="Pham C."/>
            <person name="Simmons D."/>
            <person name="Wilczek-Boney K."/>
            <person name="Hale W."/>
            <person name="Jakkamsetti A."/>
            <person name="Pham P."/>
            <person name="Ruth R."/>
            <person name="San Lucas F."/>
            <person name="Warren J."/>
            <person name="Zhang J."/>
            <person name="Zhao Z."/>
            <person name="Zhou C."/>
            <person name="Zhu D."/>
            <person name="Lee S."/>
            <person name="Bess C."/>
            <person name="Blankenburg K."/>
            <person name="Forbes L."/>
            <person name="Fu Q."/>
            <person name="Gubbala S."/>
            <person name="Hirani K."/>
            <person name="Jayaseelan J.C."/>
            <person name="Lara F."/>
            <person name="Munidasa M."/>
            <person name="Palculict T."/>
            <person name="Patil S."/>
            <person name="Pu L.-L."/>
            <person name="Saada N."/>
            <person name="Tang L."/>
            <person name="Weissenberger G."/>
            <person name="Zhu Y."/>
            <person name="Hemphill L."/>
            <person name="Shang Y."/>
            <person name="Youmans B."/>
            <person name="Ayvaz T."/>
            <person name="Ross M."/>
            <person name="Santibanez J."/>
            <person name="Aqrawi P."/>
            <person name="Gross S."/>
            <person name="Joshi V."/>
            <person name="Fowler G."/>
            <person name="Nazareth L."/>
            <person name="Reid J."/>
            <person name="Worley K."/>
            <person name="Petrosino J."/>
            <person name="Highlander S."/>
            <person name="Gibbs R."/>
        </authorList>
    </citation>
    <scope>NUCLEOTIDE SEQUENCE [LARGE SCALE GENOMIC DNA]</scope>
    <source>
        <strain evidence="3">ATCC 33269</strain>
    </source>
</reference>
<feature type="domain" description="PG-1098 ferredoxin-like" evidence="2">
    <location>
        <begin position="294"/>
        <end position="337"/>
    </location>
</feature>
<dbReference type="Proteomes" id="UP000005580">
    <property type="component" value="Unassembled WGS sequence"/>
</dbReference>
<gene>
    <name evidence="3" type="ORF">HMPREF0663_10491</name>
</gene>
<evidence type="ECO:0000313" key="3">
    <source>
        <dbReference type="EMBL" id="EFZ38122.1"/>
    </source>
</evidence>
<dbReference type="Gene3D" id="1.10.10.1110">
    <property type="entry name" value="Methyltransferase PG1098, N-terminal domain"/>
    <property type="match status" value="1"/>
</dbReference>
<comment type="caution">
    <text evidence="3">The sequence shown here is derived from an EMBL/GenBank/DDBJ whole genome shotgun (WGS) entry which is preliminary data.</text>
</comment>
<protein>
    <submittedName>
        <fullName evidence="3">Uncharacterized protein</fullName>
    </submittedName>
</protein>
<evidence type="ECO:0000313" key="4">
    <source>
        <dbReference type="Proteomes" id="UP000005580"/>
    </source>
</evidence>
<dbReference type="EMBL" id="AEPE02000002">
    <property type="protein sequence ID" value="EFZ38122.1"/>
    <property type="molecule type" value="Genomic_DNA"/>
</dbReference>
<dbReference type="InterPro" id="IPR041497">
    <property type="entry name" value="Thump-like"/>
</dbReference>
<dbReference type="SUPFAM" id="SSF53335">
    <property type="entry name" value="S-adenosyl-L-methionine-dependent methyltransferases"/>
    <property type="match status" value="1"/>
</dbReference>
<proteinExistence type="predicted"/>
<evidence type="ECO:0000259" key="2">
    <source>
        <dbReference type="Pfam" id="PF22013"/>
    </source>
</evidence>
<name>E7RMZ1_9BACT</name>
<dbReference type="InterPro" id="IPR029063">
    <property type="entry name" value="SAM-dependent_MTases_sf"/>
</dbReference>
<dbReference type="InterPro" id="IPR054168">
    <property type="entry name" value="PG_1098_Fer"/>
</dbReference>
<dbReference type="HOGENOM" id="CLU_038123_0_0_10"/>
<dbReference type="AlphaFoldDB" id="E7RMZ1"/>
<keyword evidence="4" id="KW-1185">Reference proteome</keyword>